<evidence type="ECO:0000313" key="5">
    <source>
        <dbReference type="Proteomes" id="UP000765802"/>
    </source>
</evidence>
<keyword evidence="3" id="KW-0865">Zymogen</keyword>
<comment type="similarity">
    <text evidence="1">Belongs to the peptidase S45 family.</text>
</comment>
<evidence type="ECO:0000313" key="4">
    <source>
        <dbReference type="EMBL" id="MBC6491267.1"/>
    </source>
</evidence>
<dbReference type="Gene3D" id="2.30.120.10">
    <property type="match status" value="1"/>
</dbReference>
<dbReference type="InterPro" id="IPR029055">
    <property type="entry name" value="Ntn_hydrolases_N"/>
</dbReference>
<reference evidence="4 5" key="1">
    <citation type="submission" date="2016-07" db="EMBL/GenBank/DDBJ databases">
        <title>Genome analysis of Flavihumibacter stibioxidans YS-17.</title>
        <authorList>
            <person name="Shi K."/>
            <person name="Han Y."/>
            <person name="Wang G."/>
        </authorList>
    </citation>
    <scope>NUCLEOTIDE SEQUENCE [LARGE SCALE GENOMIC DNA]</scope>
    <source>
        <strain evidence="4 5">YS-17</strain>
    </source>
</reference>
<dbReference type="CDD" id="cd03747">
    <property type="entry name" value="Ntn_PGA_like"/>
    <property type="match status" value="1"/>
</dbReference>
<dbReference type="EMBL" id="MBUA01000012">
    <property type="protein sequence ID" value="MBC6491267.1"/>
    <property type="molecule type" value="Genomic_DNA"/>
</dbReference>
<dbReference type="InterPro" id="IPR043146">
    <property type="entry name" value="Penicillin_amidase_N_B-knob"/>
</dbReference>
<dbReference type="RefSeq" id="WP_187256575.1">
    <property type="nucleotide sequence ID" value="NZ_JBHULF010000014.1"/>
</dbReference>
<protein>
    <submittedName>
        <fullName evidence="4">Acyl-homoserine-lactone acylase</fullName>
    </submittedName>
</protein>
<dbReference type="Gene3D" id="1.10.439.10">
    <property type="entry name" value="Penicillin Amidohydrolase, domain 1"/>
    <property type="match status" value="1"/>
</dbReference>
<keyword evidence="2" id="KW-0378">Hydrolase</keyword>
<dbReference type="PANTHER" id="PTHR34218">
    <property type="entry name" value="PEPTIDASE S45 PENICILLIN AMIDASE"/>
    <property type="match status" value="1"/>
</dbReference>
<accession>A0ABR7M8I1</accession>
<comment type="caution">
    <text evidence="4">The sequence shown here is derived from an EMBL/GenBank/DDBJ whole genome shotgun (WGS) entry which is preliminary data.</text>
</comment>
<dbReference type="PANTHER" id="PTHR34218:SF5">
    <property type="entry name" value="PENICILLIN ACYLASE FAMILY PROTEIN"/>
    <property type="match status" value="1"/>
</dbReference>
<dbReference type="Pfam" id="PF01804">
    <property type="entry name" value="Penicil_amidase"/>
    <property type="match status" value="1"/>
</dbReference>
<dbReference type="InterPro" id="IPR002692">
    <property type="entry name" value="S45"/>
</dbReference>
<organism evidence="4 5">
    <name type="scientific">Flavihumibacter stibioxidans</name>
    <dbReference type="NCBI Taxonomy" id="1834163"/>
    <lineage>
        <taxon>Bacteria</taxon>
        <taxon>Pseudomonadati</taxon>
        <taxon>Bacteroidota</taxon>
        <taxon>Chitinophagia</taxon>
        <taxon>Chitinophagales</taxon>
        <taxon>Chitinophagaceae</taxon>
        <taxon>Flavihumibacter</taxon>
    </lineage>
</organism>
<dbReference type="PIRSF" id="PIRSF001227">
    <property type="entry name" value="Pen_acylase"/>
    <property type="match status" value="1"/>
</dbReference>
<name>A0ABR7M8I1_9BACT</name>
<evidence type="ECO:0000256" key="2">
    <source>
        <dbReference type="ARBA" id="ARBA00022801"/>
    </source>
</evidence>
<sequence>MKKFLIALLILGIIVSGGYLYIRYKTAPDYSGTRISEGMKKGADVYFDAFGIPHIYASNAEDAYQALGYVHAQDRLFQMEMMRRVGTGTLAEFLGADLVKADKFFRTLGIPQHAAMSTAEWMKPDSLNGAPAEMPEWKKSVLAYIRGVNQFIKDDKLPAEYMLLGSKPREFTLTDMHAIVGYMSFTFAMTLKTEPLVTKIARELGPEYLKVLSVHTLPEHKKISVFYPQRDSAGSILTPPAATSSDSTVSAMLEKLPVPQIMGSNAWVIAPSRTKSGQVLFCNDTHIGFAQPSVWYEAHLEYPGFSFYGNHLAGLPFGLVGHSREHSYGLTMFINDDMDMFEEKISPENPNETISGNLRVPMRVRQDTIRIKDAAPQIFTIRESHHGGIMNEVMPELEEVTKQPVAAWWVYLKEPTRALEATWKLSHARNLQEAESGARLIHAPGLNVMYGDKAGNIAWWASAKLPIRPAHVNTKLFLDGSTGADEPLGWYPFEENPMSVNPPSGFVASANNQPDTMKNKIFFPGYYYPGDRYDRIATTISSRKDWDQENIKALQLEAVNINHPKNAQVLLNAINPADFKEDEAILTALRNWKGTHELTETAPTLYYKWTYHVLRNMMVDELGEAYFNSFLETFLKIRSLPSLLRTAESPWWDDKGTEARETNRDIISEALVTSLKELKEQLGSNAADWKWESSIVSVHPHPLGAKKPLDRIFNVSTSTLKANGEGVNKLAFKLNGDGKYVVNSGPALRIILDFANVDASESVLPTGQSGNLFSGHYDDQAELYATGKYRPQMMHKETIQKEAKSVLKFTIK</sequence>
<dbReference type="Gene3D" id="3.60.20.10">
    <property type="entry name" value="Glutamine Phosphoribosylpyrophosphate, subunit 1, domain 1"/>
    <property type="match status" value="1"/>
</dbReference>
<dbReference type="InterPro" id="IPR023343">
    <property type="entry name" value="Penicillin_amidase_dom1"/>
</dbReference>
<evidence type="ECO:0000256" key="3">
    <source>
        <dbReference type="ARBA" id="ARBA00023145"/>
    </source>
</evidence>
<gene>
    <name evidence="4" type="ORF">BC349_09505</name>
</gene>
<dbReference type="Gene3D" id="1.10.1400.10">
    <property type="match status" value="1"/>
</dbReference>
<evidence type="ECO:0000256" key="1">
    <source>
        <dbReference type="ARBA" id="ARBA00006586"/>
    </source>
</evidence>
<dbReference type="Proteomes" id="UP000765802">
    <property type="component" value="Unassembled WGS sequence"/>
</dbReference>
<dbReference type="InterPro" id="IPR014395">
    <property type="entry name" value="Pen/GL7ACA/AHL_acylase"/>
</dbReference>
<dbReference type="SUPFAM" id="SSF56235">
    <property type="entry name" value="N-terminal nucleophile aminohydrolases (Ntn hydrolases)"/>
    <property type="match status" value="1"/>
</dbReference>
<keyword evidence="5" id="KW-1185">Reference proteome</keyword>
<dbReference type="InterPro" id="IPR043147">
    <property type="entry name" value="Penicillin_amidase_A-knob"/>
</dbReference>
<proteinExistence type="inferred from homology"/>